<protein>
    <submittedName>
        <fullName evidence="1">Uncharacterized protein</fullName>
    </submittedName>
</protein>
<accession>A0A6J8D475</accession>
<dbReference type="AlphaFoldDB" id="A0A6J8D475"/>
<dbReference type="Proteomes" id="UP000507470">
    <property type="component" value="Unassembled WGS sequence"/>
</dbReference>
<organism evidence="1 2">
    <name type="scientific">Mytilus coruscus</name>
    <name type="common">Sea mussel</name>
    <dbReference type="NCBI Taxonomy" id="42192"/>
    <lineage>
        <taxon>Eukaryota</taxon>
        <taxon>Metazoa</taxon>
        <taxon>Spiralia</taxon>
        <taxon>Lophotrochozoa</taxon>
        <taxon>Mollusca</taxon>
        <taxon>Bivalvia</taxon>
        <taxon>Autobranchia</taxon>
        <taxon>Pteriomorphia</taxon>
        <taxon>Mytilida</taxon>
        <taxon>Mytiloidea</taxon>
        <taxon>Mytilidae</taxon>
        <taxon>Mytilinae</taxon>
        <taxon>Mytilus</taxon>
    </lineage>
</organism>
<reference evidence="1 2" key="1">
    <citation type="submission" date="2020-06" db="EMBL/GenBank/DDBJ databases">
        <authorList>
            <person name="Li R."/>
            <person name="Bekaert M."/>
        </authorList>
    </citation>
    <scope>NUCLEOTIDE SEQUENCE [LARGE SCALE GENOMIC DNA]</scope>
    <source>
        <strain evidence="2">wild</strain>
    </source>
</reference>
<name>A0A6J8D475_MYTCO</name>
<evidence type="ECO:0000313" key="1">
    <source>
        <dbReference type="EMBL" id="CAC5403503.1"/>
    </source>
</evidence>
<sequence>MPCKTKKDAFLSNQDNKQQFTNLLSGKFKASNYTVIHAPDDADLIIVQTAVSISEERHVVVIGEDTDLLVLLCYHALLHNKNVYFKSEPKQSVQKIRIWDTKKTKKHLGEAICWLLPFIHAFSGCNTSRVFGLGKGAILKKVKSSAYLQDQARLFLKKSSKAQVVKAGEEF</sequence>
<keyword evidence="2" id="KW-1185">Reference proteome</keyword>
<gene>
    <name evidence="1" type="ORF">MCOR_37389</name>
</gene>
<proteinExistence type="predicted"/>
<evidence type="ECO:0000313" key="2">
    <source>
        <dbReference type="Proteomes" id="UP000507470"/>
    </source>
</evidence>
<dbReference type="OrthoDB" id="6156427at2759"/>
<dbReference type="EMBL" id="CACVKT020006773">
    <property type="protein sequence ID" value="CAC5403503.1"/>
    <property type="molecule type" value="Genomic_DNA"/>
</dbReference>